<dbReference type="Proteomes" id="UP000320300">
    <property type="component" value="Unassembled WGS sequence"/>
</dbReference>
<dbReference type="GO" id="GO:0016853">
    <property type="term" value="F:isomerase activity"/>
    <property type="evidence" value="ECO:0007669"/>
    <property type="project" value="UniProtKB-KW"/>
</dbReference>
<dbReference type="InterPro" id="IPR050553">
    <property type="entry name" value="Thioredoxin_ResA/DsbE_sf"/>
</dbReference>
<dbReference type="CDD" id="cd02966">
    <property type="entry name" value="TlpA_like_family"/>
    <property type="match status" value="1"/>
</dbReference>
<evidence type="ECO:0000313" key="6">
    <source>
        <dbReference type="EMBL" id="SMO75467.1"/>
    </source>
</evidence>
<sequence>MRKILNIKNISNAVLILFFIAIIIVPSAKAMVLVGLMKAGLFSPDTSAPAAQPLRDLSGIQFKDINGKITDLGDLKGKVIFLNFWATWCPPCIAEMPGVNKLYERFKNESDIVFILADADGNLTKSQKFMQRKKFALPIFSVASEVPEVLFQGSLPTTIVFDKQGRIMYNEAGAANYGNQKFIEFINRLKTTN</sequence>
<keyword evidence="3" id="KW-1015">Disulfide bond</keyword>
<keyword evidence="2" id="KW-0201">Cytochrome c-type biogenesis</keyword>
<gene>
    <name evidence="6" type="ORF">SAMN06265348_106217</name>
</gene>
<evidence type="ECO:0000259" key="5">
    <source>
        <dbReference type="PROSITE" id="PS51352"/>
    </source>
</evidence>
<dbReference type="PANTHER" id="PTHR42852:SF6">
    <property type="entry name" value="THIOL:DISULFIDE INTERCHANGE PROTEIN DSBE"/>
    <property type="match status" value="1"/>
</dbReference>
<keyword evidence="7" id="KW-1185">Reference proteome</keyword>
<dbReference type="GO" id="GO:0016491">
    <property type="term" value="F:oxidoreductase activity"/>
    <property type="evidence" value="ECO:0007669"/>
    <property type="project" value="InterPro"/>
</dbReference>
<proteinExistence type="predicted"/>
<organism evidence="6 7">
    <name type="scientific">Pedobacter westerhofensis</name>
    <dbReference type="NCBI Taxonomy" id="425512"/>
    <lineage>
        <taxon>Bacteria</taxon>
        <taxon>Pseudomonadati</taxon>
        <taxon>Bacteroidota</taxon>
        <taxon>Sphingobacteriia</taxon>
        <taxon>Sphingobacteriales</taxon>
        <taxon>Sphingobacteriaceae</taxon>
        <taxon>Pedobacter</taxon>
    </lineage>
</organism>
<dbReference type="Pfam" id="PF08534">
    <property type="entry name" value="Redoxin"/>
    <property type="match status" value="1"/>
</dbReference>
<dbReference type="AlphaFoldDB" id="A0A521DUU1"/>
<accession>A0A521DUU1</accession>
<protein>
    <submittedName>
        <fullName evidence="6">Thiol-disulfide isomerase or thioredoxin</fullName>
    </submittedName>
</protein>
<dbReference type="PANTHER" id="PTHR42852">
    <property type="entry name" value="THIOL:DISULFIDE INTERCHANGE PROTEIN DSBE"/>
    <property type="match status" value="1"/>
</dbReference>
<evidence type="ECO:0000256" key="3">
    <source>
        <dbReference type="ARBA" id="ARBA00023157"/>
    </source>
</evidence>
<evidence type="ECO:0000256" key="1">
    <source>
        <dbReference type="ARBA" id="ARBA00004196"/>
    </source>
</evidence>
<dbReference type="SUPFAM" id="SSF52833">
    <property type="entry name" value="Thioredoxin-like"/>
    <property type="match status" value="1"/>
</dbReference>
<name>A0A521DUU1_9SPHI</name>
<dbReference type="InterPro" id="IPR036249">
    <property type="entry name" value="Thioredoxin-like_sf"/>
</dbReference>
<keyword evidence="6" id="KW-0413">Isomerase</keyword>
<comment type="subcellular location">
    <subcellularLocation>
        <location evidence="1">Cell envelope</location>
    </subcellularLocation>
</comment>
<dbReference type="InterPro" id="IPR013766">
    <property type="entry name" value="Thioredoxin_domain"/>
</dbReference>
<dbReference type="InterPro" id="IPR013740">
    <property type="entry name" value="Redoxin"/>
</dbReference>
<dbReference type="RefSeq" id="WP_142528677.1">
    <property type="nucleotide sequence ID" value="NZ_CBCSJO010000006.1"/>
</dbReference>
<dbReference type="EMBL" id="FXTN01000006">
    <property type="protein sequence ID" value="SMO75467.1"/>
    <property type="molecule type" value="Genomic_DNA"/>
</dbReference>
<dbReference type="PROSITE" id="PS51352">
    <property type="entry name" value="THIOREDOXIN_2"/>
    <property type="match status" value="1"/>
</dbReference>
<reference evidence="6 7" key="1">
    <citation type="submission" date="2017-05" db="EMBL/GenBank/DDBJ databases">
        <authorList>
            <person name="Varghese N."/>
            <person name="Submissions S."/>
        </authorList>
    </citation>
    <scope>NUCLEOTIDE SEQUENCE [LARGE SCALE GENOMIC DNA]</scope>
    <source>
        <strain evidence="6 7">DSM 19036</strain>
    </source>
</reference>
<dbReference type="GO" id="GO:0017004">
    <property type="term" value="P:cytochrome complex assembly"/>
    <property type="evidence" value="ECO:0007669"/>
    <property type="project" value="UniProtKB-KW"/>
</dbReference>
<evidence type="ECO:0000313" key="7">
    <source>
        <dbReference type="Proteomes" id="UP000320300"/>
    </source>
</evidence>
<feature type="domain" description="Thioredoxin" evidence="5">
    <location>
        <begin position="48"/>
        <end position="191"/>
    </location>
</feature>
<keyword evidence="4" id="KW-0676">Redox-active center</keyword>
<evidence type="ECO:0000256" key="4">
    <source>
        <dbReference type="ARBA" id="ARBA00023284"/>
    </source>
</evidence>
<evidence type="ECO:0000256" key="2">
    <source>
        <dbReference type="ARBA" id="ARBA00022748"/>
    </source>
</evidence>
<dbReference type="Gene3D" id="3.40.30.10">
    <property type="entry name" value="Glutaredoxin"/>
    <property type="match status" value="1"/>
</dbReference>
<dbReference type="GO" id="GO:0030313">
    <property type="term" value="C:cell envelope"/>
    <property type="evidence" value="ECO:0007669"/>
    <property type="project" value="UniProtKB-SubCell"/>
</dbReference>
<dbReference type="OrthoDB" id="9815205at2"/>